<organism evidence="1 2">
    <name type="scientific">Fodinibius salinus</name>
    <dbReference type="NCBI Taxonomy" id="860790"/>
    <lineage>
        <taxon>Bacteria</taxon>
        <taxon>Pseudomonadati</taxon>
        <taxon>Balneolota</taxon>
        <taxon>Balneolia</taxon>
        <taxon>Balneolales</taxon>
        <taxon>Balneolaceae</taxon>
        <taxon>Fodinibius</taxon>
    </lineage>
</organism>
<accession>A0A5D3YJL1</accession>
<dbReference type="EMBL" id="VNHY01000002">
    <property type="protein sequence ID" value="TYP94034.1"/>
    <property type="molecule type" value="Genomic_DNA"/>
</dbReference>
<dbReference type="SUPFAM" id="SSF63829">
    <property type="entry name" value="Calcium-dependent phosphotriesterase"/>
    <property type="match status" value="1"/>
</dbReference>
<protein>
    <recommendedName>
        <fullName evidence="3">6-bladed beta-propeller protein</fullName>
    </recommendedName>
</protein>
<dbReference type="AlphaFoldDB" id="A0A5D3YJL1"/>
<keyword evidence="2" id="KW-1185">Reference proteome</keyword>
<dbReference type="Proteomes" id="UP000324595">
    <property type="component" value="Unassembled WGS sequence"/>
</dbReference>
<evidence type="ECO:0008006" key="3">
    <source>
        <dbReference type="Google" id="ProtNLM"/>
    </source>
</evidence>
<gene>
    <name evidence="1" type="ORF">LX73_1756</name>
</gene>
<proteinExistence type="predicted"/>
<evidence type="ECO:0000313" key="1">
    <source>
        <dbReference type="EMBL" id="TYP94034.1"/>
    </source>
</evidence>
<dbReference type="PROSITE" id="PS51257">
    <property type="entry name" value="PROKAR_LIPOPROTEIN"/>
    <property type="match status" value="1"/>
</dbReference>
<evidence type="ECO:0000313" key="2">
    <source>
        <dbReference type="Proteomes" id="UP000324595"/>
    </source>
</evidence>
<sequence length="332" mass="38170">MNPKQFMTIRNFLYISLVFLITSCSSSTGEQKINYTDLKKVDFKTTLEIGESEQFLPGRLRDLFVNSEGDIIVSDGASTSISQFDSEGNFVATVAQKGGGPGELAQYFSMQSFRSDTLLVTNQQSAQKKYFAQGNNGVYQFVRSTVTEDNKEKNAEILAQKSDSTYYARINNWLTNIQDATKNANEYKKTRLVTTNLEGDIVTDSLLLLKEGTYHFTKDNKMIRAYRVPYRYNDHFTMLEDGSFLVARPDSSALFVYDQNQRLKNRIPLPIKKRPVRDDDLDYALDHVDRKIRSNIEARVSEYKPLYLDVWATQDHIWLKTDETKKDNLNKL</sequence>
<comment type="caution">
    <text evidence="1">The sequence shown here is derived from an EMBL/GenBank/DDBJ whole genome shotgun (WGS) entry which is preliminary data.</text>
</comment>
<dbReference type="Gene3D" id="2.120.10.30">
    <property type="entry name" value="TolB, C-terminal domain"/>
    <property type="match status" value="1"/>
</dbReference>
<reference evidence="1 2" key="1">
    <citation type="submission" date="2019-07" db="EMBL/GenBank/DDBJ databases">
        <title>Genomic Encyclopedia of Archaeal and Bacterial Type Strains, Phase II (KMG-II): from individual species to whole genera.</title>
        <authorList>
            <person name="Goeker M."/>
        </authorList>
    </citation>
    <scope>NUCLEOTIDE SEQUENCE [LARGE SCALE GENOMIC DNA]</scope>
    <source>
        <strain evidence="1 2">DSM 21935</strain>
    </source>
</reference>
<dbReference type="RefSeq" id="WP_211359391.1">
    <property type="nucleotide sequence ID" value="NZ_VNHY01000002.1"/>
</dbReference>
<dbReference type="InterPro" id="IPR011042">
    <property type="entry name" value="6-blade_b-propeller_TolB-like"/>
</dbReference>
<name>A0A5D3YJL1_9BACT</name>